<evidence type="ECO:0000256" key="3">
    <source>
        <dbReference type="ARBA" id="ARBA00023211"/>
    </source>
</evidence>
<dbReference type="PANTHER" id="PTHR43782:SF3">
    <property type="entry name" value="ARGINASE"/>
    <property type="match status" value="1"/>
</dbReference>
<dbReference type="OrthoDB" id="7331788at2"/>
<protein>
    <submittedName>
        <fullName evidence="5">Arginase family protein</fullName>
    </submittedName>
</protein>
<dbReference type="PRINTS" id="PR00116">
    <property type="entry name" value="ARGINASE"/>
</dbReference>
<dbReference type="GO" id="GO:0005829">
    <property type="term" value="C:cytosol"/>
    <property type="evidence" value="ECO:0007669"/>
    <property type="project" value="TreeGrafter"/>
</dbReference>
<evidence type="ECO:0000256" key="2">
    <source>
        <dbReference type="ARBA" id="ARBA00022801"/>
    </source>
</evidence>
<evidence type="ECO:0000256" key="1">
    <source>
        <dbReference type="ARBA" id="ARBA00022723"/>
    </source>
</evidence>
<evidence type="ECO:0000256" key="4">
    <source>
        <dbReference type="PROSITE-ProRule" id="PRU00742"/>
    </source>
</evidence>
<dbReference type="SUPFAM" id="SSF52768">
    <property type="entry name" value="Arginase/deacetylase"/>
    <property type="match status" value="1"/>
</dbReference>
<dbReference type="PROSITE" id="PS51409">
    <property type="entry name" value="ARGINASE_2"/>
    <property type="match status" value="1"/>
</dbReference>
<dbReference type="Gene3D" id="3.40.800.10">
    <property type="entry name" value="Ureohydrolase domain"/>
    <property type="match status" value="1"/>
</dbReference>
<dbReference type="EMBL" id="VIRS01000020">
    <property type="protein sequence ID" value="TQS42055.1"/>
    <property type="molecule type" value="Genomic_DNA"/>
</dbReference>
<dbReference type="GO" id="GO:0030145">
    <property type="term" value="F:manganese ion binding"/>
    <property type="evidence" value="ECO:0007669"/>
    <property type="project" value="TreeGrafter"/>
</dbReference>
<dbReference type="InParanoid" id="A0A545AMT5"/>
<evidence type="ECO:0000313" key="5">
    <source>
        <dbReference type="EMBL" id="TQS42055.1"/>
    </source>
</evidence>
<dbReference type="InterPro" id="IPR006035">
    <property type="entry name" value="Ureohydrolase"/>
</dbReference>
<dbReference type="Pfam" id="PF00491">
    <property type="entry name" value="Arginase"/>
    <property type="match status" value="1"/>
</dbReference>
<organism evidence="5 6">
    <name type="scientific">Cryptosporangium phraense</name>
    <dbReference type="NCBI Taxonomy" id="2593070"/>
    <lineage>
        <taxon>Bacteria</taxon>
        <taxon>Bacillati</taxon>
        <taxon>Actinomycetota</taxon>
        <taxon>Actinomycetes</taxon>
        <taxon>Cryptosporangiales</taxon>
        <taxon>Cryptosporangiaceae</taxon>
        <taxon>Cryptosporangium</taxon>
    </lineage>
</organism>
<keyword evidence="2" id="KW-0378">Hydrolase</keyword>
<dbReference type="InterPro" id="IPR023696">
    <property type="entry name" value="Ureohydrolase_dom_sf"/>
</dbReference>
<name>A0A545AMT5_9ACTN</name>
<proteinExistence type="inferred from homology"/>
<sequence>MVRPGRDRWRHGVIDLIPVGFNSSGARDGVARAPGALLDAGLLAALPESRVSELTLRRADPARGPSGLAAEAALGAMVGTVEDRVLDAWAGDRVPVVLGGDCPVLLGGLAAAESRGYGAGLVFVDGHEDAWDPHRSPTGEAADSEIALALGWAAPPESLESMVPCLRASDLLQLGPRDAAELAEAGQPSIADQVGTIDGRRLASPGGIEAAVEAAETLITRTRHWWLHVDLDVLSTDALPAVDYPQPGGLSWAQLETLTESLLRLGGCGGLSVCIYNPDLDAGRAAPRIVEYVASAARLLQP</sequence>
<keyword evidence="3" id="KW-0464">Manganese</keyword>
<dbReference type="GO" id="GO:0004053">
    <property type="term" value="F:arginase activity"/>
    <property type="evidence" value="ECO:0007669"/>
    <property type="project" value="TreeGrafter"/>
</dbReference>
<gene>
    <name evidence="5" type="ORF">FL583_26055</name>
</gene>
<dbReference type="PANTHER" id="PTHR43782">
    <property type="entry name" value="ARGINASE"/>
    <property type="match status" value="1"/>
</dbReference>
<keyword evidence="6" id="KW-1185">Reference proteome</keyword>
<keyword evidence="1" id="KW-0479">Metal-binding</keyword>
<reference evidence="5 6" key="1">
    <citation type="submission" date="2019-07" db="EMBL/GenBank/DDBJ databases">
        <title>Cryptosporangium phraense sp. nov., isolated from plant litter.</title>
        <authorList>
            <person name="Suriyachadkun C."/>
        </authorList>
    </citation>
    <scope>NUCLEOTIDE SEQUENCE [LARGE SCALE GENOMIC DNA]</scope>
    <source>
        <strain evidence="5 6">A-T 5661</strain>
    </source>
</reference>
<dbReference type="Proteomes" id="UP000317982">
    <property type="component" value="Unassembled WGS sequence"/>
</dbReference>
<comment type="similarity">
    <text evidence="4">Belongs to the arginase family.</text>
</comment>
<comment type="caution">
    <text evidence="5">The sequence shown here is derived from an EMBL/GenBank/DDBJ whole genome shotgun (WGS) entry which is preliminary data.</text>
</comment>
<evidence type="ECO:0000313" key="6">
    <source>
        <dbReference type="Proteomes" id="UP000317982"/>
    </source>
</evidence>
<accession>A0A545AMT5</accession>
<dbReference type="AlphaFoldDB" id="A0A545AMT5"/>